<reference evidence="2 3" key="1">
    <citation type="journal article" date="2011" name="J. Bacteriol.">
        <title>Genome sequence of Haloplasma contractile, an unusual contractile bacterium from a deep-sea anoxic brine lake.</title>
        <authorList>
            <person name="Antunes A."/>
            <person name="Alam I."/>
            <person name="El Dorry H."/>
            <person name="Siam R."/>
            <person name="Robertson A."/>
            <person name="Bajic V.B."/>
            <person name="Stingl U."/>
        </authorList>
    </citation>
    <scope>NUCLEOTIDE SEQUENCE [LARGE SCALE GENOMIC DNA]</scope>
    <source>
        <strain evidence="2 3">SSD-17B</strain>
    </source>
</reference>
<evidence type="ECO:0000313" key="2">
    <source>
        <dbReference type="EMBL" id="ERJ11282.1"/>
    </source>
</evidence>
<keyword evidence="1" id="KW-0812">Transmembrane</keyword>
<dbReference type="AlphaFoldDB" id="U2DRT5"/>
<feature type="transmembrane region" description="Helical" evidence="1">
    <location>
        <begin position="309"/>
        <end position="329"/>
    </location>
</feature>
<feature type="transmembrane region" description="Helical" evidence="1">
    <location>
        <begin position="147"/>
        <end position="167"/>
    </location>
</feature>
<dbReference type="RefSeq" id="WP_008826550.1">
    <property type="nucleotide sequence ID" value="NZ_AFNU02000013.1"/>
</dbReference>
<dbReference type="EMBL" id="AFNU02000013">
    <property type="protein sequence ID" value="ERJ11282.1"/>
    <property type="molecule type" value="Genomic_DNA"/>
</dbReference>
<feature type="transmembrane region" description="Helical" evidence="1">
    <location>
        <begin position="243"/>
        <end position="261"/>
    </location>
</feature>
<feature type="transmembrane region" description="Helical" evidence="1">
    <location>
        <begin position="375"/>
        <end position="397"/>
    </location>
</feature>
<feature type="transmembrane region" description="Helical" evidence="1">
    <location>
        <begin position="281"/>
        <end position="302"/>
    </location>
</feature>
<feature type="transmembrane region" description="Helical" evidence="1">
    <location>
        <begin position="32"/>
        <end position="55"/>
    </location>
</feature>
<comment type="caution">
    <text evidence="2">The sequence shown here is derived from an EMBL/GenBank/DDBJ whole genome shotgun (WGS) entry which is preliminary data.</text>
</comment>
<feature type="transmembrane region" description="Helical" evidence="1">
    <location>
        <begin position="484"/>
        <end position="502"/>
    </location>
</feature>
<proteinExistence type="predicted"/>
<name>U2DRT5_9MOLU</name>
<keyword evidence="1" id="KW-0472">Membrane</keyword>
<dbReference type="Proteomes" id="UP000005707">
    <property type="component" value="Unassembled WGS sequence"/>
</dbReference>
<dbReference type="InterPro" id="IPR045723">
    <property type="entry name" value="DUF6077"/>
</dbReference>
<accession>U2DRT5</accession>
<feature type="transmembrane region" description="Helical" evidence="1">
    <location>
        <begin position="454"/>
        <end position="478"/>
    </location>
</feature>
<feature type="transmembrane region" description="Helical" evidence="1">
    <location>
        <begin position="209"/>
        <end position="231"/>
    </location>
</feature>
<feature type="transmembrane region" description="Helical" evidence="1">
    <location>
        <begin position="6"/>
        <end position="25"/>
    </location>
</feature>
<feature type="transmembrane region" description="Helical" evidence="1">
    <location>
        <begin position="417"/>
        <end position="442"/>
    </location>
</feature>
<gene>
    <name evidence="2" type="ORF">HLPCO_002722</name>
</gene>
<protein>
    <submittedName>
        <fullName evidence="2">Uncharacterized protein</fullName>
    </submittedName>
</protein>
<dbReference type="Pfam" id="PF19554">
    <property type="entry name" value="DUF6077"/>
    <property type="match status" value="1"/>
</dbReference>
<dbReference type="OrthoDB" id="9823758at2"/>
<feature type="transmembrane region" description="Helical" evidence="1">
    <location>
        <begin position="61"/>
        <end position="78"/>
    </location>
</feature>
<feature type="transmembrane region" description="Helical" evidence="1">
    <location>
        <begin position="90"/>
        <end position="111"/>
    </location>
</feature>
<feature type="transmembrane region" description="Helical" evidence="1">
    <location>
        <begin position="179"/>
        <end position="197"/>
    </location>
</feature>
<sequence length="662" mass="77871">MLYLFVALFFLMFYYLVGSSVIRLLKVTIQGFELIVGFLTVFAIFHVLAVFPTILHVNVTVIYYILFLVFIFLTIVLIKSRTYKRIPDINWFLVLIMLSFTLTYFIFDFIIPDDAAFYLPLIRSVGTIEELYTMNPWTGEIGDFIGYMYYFVTYEVYIGSIASLLGIDSTVFTVNSISAVNIIIILSSWYGFFRYLFKSRDKANKALLMYLFIFVFLNTHLHGIPFTHTAFNFMTNSFTGKALYFYAIVPFLFVLLNNYAIKQKTKTLVLIGILNLILPGLNASIIYLQLMMMLALLIYFLWFKIKTEYTFYGTYLLVSLTPIMVNYLFLIFAPKFEFNSLAFKLGVLTLFLLVILFAGWLMYSRKKMISHKHHVIKRVLVIALITVSLLTIMVLVLSRPSRTEMNIKGWLYAWPSFTEFMFLYGYDLIIFYTLGTLSFLFIRKQANRRIQFIFNHYLIIMAVLFINPITIPFVATFITSLKTYHRVFYILPVSFMIVYYLLHVGRKQLAIWTVLILIPGLSIFHDSEPLNEETHFAYKIDYEVLEVSKKFQDLDGRYRIVGDDRFIRELPSVTTNYHQVIPINKLRMMKYNMFQNAKLLDLYEMIHHNKVVDEPYFKSLVDDYQVEMIIVYHNNPINEFLSSTYKLDTKLSSKSIRIYRVN</sequence>
<dbReference type="InParanoid" id="U2DRT5"/>
<keyword evidence="3" id="KW-1185">Reference proteome</keyword>
<evidence type="ECO:0000313" key="3">
    <source>
        <dbReference type="Proteomes" id="UP000005707"/>
    </source>
</evidence>
<keyword evidence="1" id="KW-1133">Transmembrane helix</keyword>
<evidence type="ECO:0000256" key="1">
    <source>
        <dbReference type="SAM" id="Phobius"/>
    </source>
</evidence>
<dbReference type="eggNOG" id="ENOG502ZXSN">
    <property type="taxonomic scope" value="Bacteria"/>
</dbReference>
<feature type="transmembrane region" description="Helical" evidence="1">
    <location>
        <begin position="341"/>
        <end position="363"/>
    </location>
</feature>
<reference evidence="2 3" key="2">
    <citation type="journal article" date="2013" name="PLoS ONE">
        <title>INDIGO - INtegrated Data Warehouse of MIcrobial GenOmes with Examples from the Red Sea Extremophiles.</title>
        <authorList>
            <person name="Alam I."/>
            <person name="Antunes A."/>
            <person name="Kamau A.A."/>
            <person name="Ba Alawi W."/>
            <person name="Kalkatawi M."/>
            <person name="Stingl U."/>
            <person name="Bajic V.B."/>
        </authorList>
    </citation>
    <scope>NUCLEOTIDE SEQUENCE [LARGE SCALE GENOMIC DNA]</scope>
    <source>
        <strain evidence="2 3">SSD-17B</strain>
    </source>
</reference>
<organism evidence="2 3">
    <name type="scientific">Haloplasma contractile SSD-17B</name>
    <dbReference type="NCBI Taxonomy" id="1033810"/>
    <lineage>
        <taxon>Bacteria</taxon>
        <taxon>Bacillati</taxon>
        <taxon>Mycoplasmatota</taxon>
        <taxon>Mollicutes</taxon>
        <taxon>Haloplasmatales</taxon>
        <taxon>Haloplasmataceae</taxon>
        <taxon>Haloplasma</taxon>
    </lineage>
</organism>